<dbReference type="GO" id="GO:0005829">
    <property type="term" value="C:cytosol"/>
    <property type="evidence" value="ECO:0007669"/>
    <property type="project" value="TreeGrafter"/>
</dbReference>
<organism evidence="3 4">
    <name type="scientific">Marisediminitalea aggregata</name>
    <dbReference type="NCBI Taxonomy" id="634436"/>
    <lineage>
        <taxon>Bacteria</taxon>
        <taxon>Pseudomonadati</taxon>
        <taxon>Pseudomonadota</taxon>
        <taxon>Gammaproteobacteria</taxon>
        <taxon>Alteromonadales</taxon>
        <taxon>Alteromonadaceae</taxon>
        <taxon>Marisediminitalea</taxon>
    </lineage>
</organism>
<sequence length="340" mass="38348">MKICFFRLSAIGDCVLATPALNAITKHFPDAEITWVTTEAIATLLSGMPNTKFMAIKKPTSFRDYFRLKKLFEDKQFDILLAAQASFRANLVYPFIKAERKIGFDAIRSKDFHSWFINESISYDNEHLAEGFMKFATHIGVNDKKFRWFIGKLKSKSTPSEGNPQRTIVLNVAASKKERSWAAVNYAKLVNKIEQFYDGRILLVGGNTDFDREQERTIKSLVNQSNCQSLVGKTSLLELVDILKNCDALISPDSGPVHIATALDIPVVGLYAVARPELSGPFASLQYTVDKYPEAVRLFLGKNVKEAKWHERVHDPRAMDLISVEEVAQATLRALKIQQQ</sequence>
<evidence type="ECO:0000313" key="4">
    <source>
        <dbReference type="Proteomes" id="UP000184520"/>
    </source>
</evidence>
<keyword evidence="2 3" id="KW-0808">Transferase</keyword>
<evidence type="ECO:0000256" key="2">
    <source>
        <dbReference type="ARBA" id="ARBA00022679"/>
    </source>
</evidence>
<dbReference type="PANTHER" id="PTHR30160:SF21">
    <property type="entry name" value="LIPOPOLYSACCHARIDE CORE HEPTOSYLTRANSFERASE OPSX"/>
    <property type="match status" value="1"/>
</dbReference>
<keyword evidence="1" id="KW-0328">Glycosyltransferase</keyword>
<dbReference type="SUPFAM" id="SSF53756">
    <property type="entry name" value="UDP-Glycosyltransferase/glycogen phosphorylase"/>
    <property type="match status" value="1"/>
</dbReference>
<keyword evidence="4" id="KW-1185">Reference proteome</keyword>
<gene>
    <name evidence="3" type="ORF">SAMN05216361_3204</name>
</gene>
<dbReference type="InterPro" id="IPR002201">
    <property type="entry name" value="Glyco_trans_9"/>
</dbReference>
<dbReference type="GO" id="GO:0008713">
    <property type="term" value="F:ADP-heptose-lipopolysaccharide heptosyltransferase activity"/>
    <property type="evidence" value="ECO:0007669"/>
    <property type="project" value="TreeGrafter"/>
</dbReference>
<protein>
    <submittedName>
        <fullName evidence="3">Heptosyltransferase I</fullName>
    </submittedName>
</protein>
<proteinExistence type="predicted"/>
<dbReference type="GO" id="GO:0009244">
    <property type="term" value="P:lipopolysaccharide core region biosynthetic process"/>
    <property type="evidence" value="ECO:0007669"/>
    <property type="project" value="TreeGrafter"/>
</dbReference>
<dbReference type="EMBL" id="FQWD01000005">
    <property type="protein sequence ID" value="SHG88012.1"/>
    <property type="molecule type" value="Genomic_DNA"/>
</dbReference>
<evidence type="ECO:0000313" key="3">
    <source>
        <dbReference type="EMBL" id="SHG88012.1"/>
    </source>
</evidence>
<dbReference type="InterPro" id="IPR051199">
    <property type="entry name" value="LPS_LOS_Heptosyltrfase"/>
</dbReference>
<dbReference type="CDD" id="cd03789">
    <property type="entry name" value="GT9_LPS_heptosyltransferase"/>
    <property type="match status" value="1"/>
</dbReference>
<evidence type="ECO:0000256" key="1">
    <source>
        <dbReference type="ARBA" id="ARBA00022676"/>
    </source>
</evidence>
<dbReference type="Proteomes" id="UP000184520">
    <property type="component" value="Unassembled WGS sequence"/>
</dbReference>
<dbReference type="OrthoDB" id="9781892at2"/>
<dbReference type="Pfam" id="PF01075">
    <property type="entry name" value="Glyco_transf_9"/>
    <property type="match status" value="1"/>
</dbReference>
<dbReference type="RefSeq" id="WP_073324174.1">
    <property type="nucleotide sequence ID" value="NZ_FQWD01000005.1"/>
</dbReference>
<dbReference type="PANTHER" id="PTHR30160">
    <property type="entry name" value="TETRAACYLDISACCHARIDE 4'-KINASE-RELATED"/>
    <property type="match status" value="1"/>
</dbReference>
<dbReference type="STRING" id="634436.SAMN05216361_3204"/>
<name>A0A1M5NEW7_9ALTE</name>
<accession>A0A1M5NEW7</accession>
<dbReference type="AlphaFoldDB" id="A0A1M5NEW7"/>
<dbReference type="Gene3D" id="3.40.50.2000">
    <property type="entry name" value="Glycogen Phosphorylase B"/>
    <property type="match status" value="2"/>
</dbReference>
<reference evidence="4" key="1">
    <citation type="submission" date="2016-11" db="EMBL/GenBank/DDBJ databases">
        <authorList>
            <person name="Varghese N."/>
            <person name="Submissions S."/>
        </authorList>
    </citation>
    <scope>NUCLEOTIDE SEQUENCE [LARGE SCALE GENOMIC DNA]</scope>
    <source>
        <strain evidence="4">CGMCC 1.8995</strain>
    </source>
</reference>